<sequence length="266" mass="29089">MWSGGIIVALVMVEFLEVCLNTVSKAAMKRGMSNCVFVLYSYTIATIFLFLSTLIFHRTTAPPLLVICKIFLLGLVCCCLQLFMVNGIGYASPTLASAMTNLTPVWTFLLAIVFRTEKLNLKVKGSQAKSIGSIISIIGAFIVTLYKGPSIIFSSSSLSNSLHQLLLAPPPSWILGGFVLAVASFLKALLYIVQAWIIKDYPAELMIILISSIFGTVISAIVCLIAERDLNAWKLRLDIELLAIGFSVCIEIIRNISDQKSVKKLS</sequence>
<proteinExistence type="predicted"/>
<dbReference type="Proteomes" id="UP001060215">
    <property type="component" value="Chromosome 6"/>
</dbReference>
<name>A0ACC0IA37_9ERIC</name>
<organism evidence="1 2">
    <name type="scientific">Camellia lanceoleosa</name>
    <dbReference type="NCBI Taxonomy" id="1840588"/>
    <lineage>
        <taxon>Eukaryota</taxon>
        <taxon>Viridiplantae</taxon>
        <taxon>Streptophyta</taxon>
        <taxon>Embryophyta</taxon>
        <taxon>Tracheophyta</taxon>
        <taxon>Spermatophyta</taxon>
        <taxon>Magnoliopsida</taxon>
        <taxon>eudicotyledons</taxon>
        <taxon>Gunneridae</taxon>
        <taxon>Pentapetalae</taxon>
        <taxon>asterids</taxon>
        <taxon>Ericales</taxon>
        <taxon>Theaceae</taxon>
        <taxon>Camellia</taxon>
    </lineage>
</organism>
<comment type="caution">
    <text evidence="1">The sequence shown here is derived from an EMBL/GenBank/DDBJ whole genome shotgun (WGS) entry which is preliminary data.</text>
</comment>
<evidence type="ECO:0000313" key="1">
    <source>
        <dbReference type="EMBL" id="KAI8022039.1"/>
    </source>
</evidence>
<dbReference type="EMBL" id="CM045763">
    <property type="protein sequence ID" value="KAI8022039.1"/>
    <property type="molecule type" value="Genomic_DNA"/>
</dbReference>
<accession>A0ACC0IA37</accession>
<keyword evidence="2" id="KW-1185">Reference proteome</keyword>
<evidence type="ECO:0000313" key="2">
    <source>
        <dbReference type="Proteomes" id="UP001060215"/>
    </source>
</evidence>
<reference evidence="1 2" key="1">
    <citation type="journal article" date="2022" name="Plant J.">
        <title>Chromosome-level genome of Camellia lanceoleosa provides a valuable resource for understanding genome evolution and self-incompatibility.</title>
        <authorList>
            <person name="Gong W."/>
            <person name="Xiao S."/>
            <person name="Wang L."/>
            <person name="Liao Z."/>
            <person name="Chang Y."/>
            <person name="Mo W."/>
            <person name="Hu G."/>
            <person name="Li W."/>
            <person name="Zhao G."/>
            <person name="Zhu H."/>
            <person name="Hu X."/>
            <person name="Ji K."/>
            <person name="Xiang X."/>
            <person name="Song Q."/>
            <person name="Yuan D."/>
            <person name="Jin S."/>
            <person name="Zhang L."/>
        </authorList>
    </citation>
    <scope>NUCLEOTIDE SEQUENCE [LARGE SCALE GENOMIC DNA]</scope>
    <source>
        <strain evidence="1">SQ_2022a</strain>
    </source>
</reference>
<gene>
    <name evidence="1" type="ORF">LOK49_LG03G00335</name>
</gene>
<protein>
    <submittedName>
        <fullName evidence="1">WAT1-related protein</fullName>
    </submittedName>
</protein>